<dbReference type="RefSeq" id="WP_117003118.1">
    <property type="nucleotide sequence ID" value="NZ_BMJS01000016.1"/>
</dbReference>
<evidence type="ECO:0000313" key="2">
    <source>
        <dbReference type="Proteomes" id="UP000636949"/>
    </source>
</evidence>
<name>A0A8J2Z4T1_9GAMM</name>
<dbReference type="Proteomes" id="UP000636949">
    <property type="component" value="Unassembled WGS sequence"/>
</dbReference>
<reference evidence="1" key="1">
    <citation type="journal article" date="2014" name="Int. J. Syst. Evol. Microbiol.">
        <title>Complete genome sequence of Corynebacterium casei LMG S-19264T (=DSM 44701T), isolated from a smear-ripened cheese.</title>
        <authorList>
            <consortium name="US DOE Joint Genome Institute (JGI-PGF)"/>
            <person name="Walter F."/>
            <person name="Albersmeier A."/>
            <person name="Kalinowski J."/>
            <person name="Ruckert C."/>
        </authorList>
    </citation>
    <scope>NUCLEOTIDE SEQUENCE</scope>
    <source>
        <strain evidence="1">CGMCC 1.15758</strain>
    </source>
</reference>
<reference evidence="1" key="2">
    <citation type="submission" date="2020-09" db="EMBL/GenBank/DDBJ databases">
        <authorList>
            <person name="Sun Q."/>
            <person name="Zhou Y."/>
        </authorList>
    </citation>
    <scope>NUCLEOTIDE SEQUENCE</scope>
    <source>
        <strain evidence="1">CGMCC 1.15758</strain>
    </source>
</reference>
<gene>
    <name evidence="1" type="ORF">GCM10010995_15290</name>
</gene>
<keyword evidence="2" id="KW-1185">Reference proteome</keyword>
<dbReference type="EMBL" id="BMJS01000016">
    <property type="protein sequence ID" value="GGF98983.1"/>
    <property type="molecule type" value="Genomic_DNA"/>
</dbReference>
<comment type="caution">
    <text evidence="1">The sequence shown here is derived from an EMBL/GenBank/DDBJ whole genome shotgun (WGS) entry which is preliminary data.</text>
</comment>
<dbReference type="AlphaFoldDB" id="A0A8J2Z4T1"/>
<sequence length="92" mass="10431">MAAKKKTPQERKADIQKQIDELKKLEAKIDKDRADKVGKLALKYGVTNLEDDIIEKEFKAIAEKYKEDKEMMNKLDDEVKKSSSDSTASAPS</sequence>
<accession>A0A8J2Z4T1</accession>
<organism evidence="1 2">
    <name type="scientific">Cysteiniphilum litorale</name>
    <dbReference type="NCBI Taxonomy" id="2056700"/>
    <lineage>
        <taxon>Bacteria</taxon>
        <taxon>Pseudomonadati</taxon>
        <taxon>Pseudomonadota</taxon>
        <taxon>Gammaproteobacteria</taxon>
        <taxon>Thiotrichales</taxon>
        <taxon>Fastidiosibacteraceae</taxon>
        <taxon>Cysteiniphilum</taxon>
    </lineage>
</organism>
<evidence type="ECO:0000313" key="1">
    <source>
        <dbReference type="EMBL" id="GGF98983.1"/>
    </source>
</evidence>
<protein>
    <submittedName>
        <fullName evidence="1">Uncharacterized protein</fullName>
    </submittedName>
</protein>
<proteinExistence type="predicted"/>